<evidence type="ECO:0000313" key="4">
    <source>
        <dbReference type="Proteomes" id="UP000577362"/>
    </source>
</evidence>
<evidence type="ECO:0000259" key="2">
    <source>
        <dbReference type="PROSITE" id="PS50802"/>
    </source>
</evidence>
<dbReference type="Proteomes" id="UP000577362">
    <property type="component" value="Unassembled WGS sequence"/>
</dbReference>
<dbReference type="EMBL" id="JACIEN010000001">
    <property type="protein sequence ID" value="MBB4015154.1"/>
    <property type="molecule type" value="Genomic_DNA"/>
</dbReference>
<dbReference type="AlphaFoldDB" id="A0A840BR21"/>
<name>A0A840BR21_9HYPH</name>
<feature type="region of interest" description="Disordered" evidence="1">
    <location>
        <begin position="21"/>
        <end position="48"/>
    </location>
</feature>
<sequence length="865" mass="93443">MPIGRYTPHDLAAYNSSAPAADAPMFRPDDSSGFGRPNWRSPAFHPPDTRTVAMTERLIAEAQQQMEETFPDLRRMPSSGDELPSEQPATATPSARSRRSGQYGSNAARCRGANLLADARQNMPTRLGVALAILQRAGFDPEREYAFSDPVIVGIGGATIRGKQRLVDLYMQAQIQALPFFSRDFPQELKNLPDLDSRFEEEFSEHIVEQAANATARIMDTLSAAGLDIDKTKASVLSFDVKRMGWEHGGLRPGVSVEHASRGYVLKVEGGAEPLFFAVVPGDPDLILRMPADSAGQTRWLASHLCQFFETPVDRGNSLTEYLLKEVDGDISLREAVADSSLRIFEDLLLPLKNEAFAETGYEQFVHAARGGTVPGYDPAREWQQGNHKTAVALGVLDAGPPVLDVIGKLRLPAAAAKTIGNQADALPQIRKGAKGLKTAANRMGGADQVMDAAKAGQLADKGGPLAKVKTMASPALAMEQHLQLRTEVTKRGRRYFVKLRNDKGAAAPGAAGAPGARNADPGRILRETYEEAGKMRRGSGRVLSADEIARIIDRRADRPIPDRLYRGQAGSGITSTFDWSGPDAQDRYLAAIIEHAGSYSGAQQGKVPSLTMTESTAEYFAHGRPDAKVWVIDTRHSPRDFRTIEDILKNDGPRLVRDGKISKQVLAKAVGLTVTNQWEDEVFFVRGSIPADWAQLRGPKPLPRPLADARQRGARPAPGAGARAVDGSAQNLPAVRKIADFLEVPGNWNAAAGDYAPTAIANALRREVVLRGYPASGKSLSVIPNGPVSGPAVELAYSPGHYDAYIAGNLHRIRGDGDCLFRAVLASMNQNRAVTNEAVAGLRRLAAQEIRNNPGHYAPFIGRA</sequence>
<dbReference type="InterPro" id="IPR038765">
    <property type="entry name" value="Papain-like_cys_pep_sf"/>
</dbReference>
<feature type="compositionally biased region" description="Low complexity" evidence="1">
    <location>
        <begin position="715"/>
        <end position="727"/>
    </location>
</feature>
<dbReference type="InterPro" id="IPR003323">
    <property type="entry name" value="OTU_dom"/>
</dbReference>
<dbReference type="PROSITE" id="PS50802">
    <property type="entry name" value="OTU"/>
    <property type="match status" value="1"/>
</dbReference>
<feature type="compositionally biased region" description="Polar residues" evidence="1">
    <location>
        <begin position="87"/>
        <end position="105"/>
    </location>
</feature>
<keyword evidence="4" id="KW-1185">Reference proteome</keyword>
<gene>
    <name evidence="3" type="ORF">GGR16_000160</name>
</gene>
<dbReference type="CDD" id="cd22744">
    <property type="entry name" value="OTU"/>
    <property type="match status" value="1"/>
</dbReference>
<organism evidence="3 4">
    <name type="scientific">Chelatococcus caeni</name>
    <dbReference type="NCBI Taxonomy" id="1348468"/>
    <lineage>
        <taxon>Bacteria</taxon>
        <taxon>Pseudomonadati</taxon>
        <taxon>Pseudomonadota</taxon>
        <taxon>Alphaproteobacteria</taxon>
        <taxon>Hyphomicrobiales</taxon>
        <taxon>Chelatococcaceae</taxon>
        <taxon>Chelatococcus</taxon>
    </lineage>
</organism>
<proteinExistence type="predicted"/>
<accession>A0A840BR21</accession>
<reference evidence="3 4" key="1">
    <citation type="submission" date="2020-08" db="EMBL/GenBank/DDBJ databases">
        <title>Genomic Encyclopedia of Type Strains, Phase IV (KMG-IV): sequencing the most valuable type-strain genomes for metagenomic binning, comparative biology and taxonomic classification.</title>
        <authorList>
            <person name="Goeker M."/>
        </authorList>
    </citation>
    <scope>NUCLEOTIDE SEQUENCE [LARGE SCALE GENOMIC DNA]</scope>
    <source>
        <strain evidence="3 4">DSM 103737</strain>
    </source>
</reference>
<evidence type="ECO:0000256" key="1">
    <source>
        <dbReference type="SAM" id="MobiDB-lite"/>
    </source>
</evidence>
<dbReference type="Gene3D" id="3.90.70.80">
    <property type="match status" value="1"/>
</dbReference>
<comment type="caution">
    <text evidence="3">The sequence shown here is derived from an EMBL/GenBank/DDBJ whole genome shotgun (WGS) entry which is preliminary data.</text>
</comment>
<evidence type="ECO:0000313" key="3">
    <source>
        <dbReference type="EMBL" id="MBB4015154.1"/>
    </source>
</evidence>
<dbReference type="SUPFAM" id="SSF54001">
    <property type="entry name" value="Cysteine proteinases"/>
    <property type="match status" value="1"/>
</dbReference>
<feature type="region of interest" description="Disordered" evidence="1">
    <location>
        <begin position="701"/>
        <end position="727"/>
    </location>
</feature>
<feature type="region of interest" description="Disordered" evidence="1">
    <location>
        <begin position="68"/>
        <end position="106"/>
    </location>
</feature>
<feature type="domain" description="OTU" evidence="2">
    <location>
        <begin position="809"/>
        <end position="865"/>
    </location>
</feature>
<protein>
    <recommendedName>
        <fullName evidence="2">OTU domain-containing protein</fullName>
    </recommendedName>
</protein>